<protein>
    <submittedName>
        <fullName evidence="1">Uncharacterized protein</fullName>
    </submittedName>
</protein>
<accession>X0S9G0</accession>
<comment type="caution">
    <text evidence="1">The sequence shown here is derived from an EMBL/GenBank/DDBJ whole genome shotgun (WGS) entry which is preliminary data.</text>
</comment>
<organism evidence="1">
    <name type="scientific">marine sediment metagenome</name>
    <dbReference type="NCBI Taxonomy" id="412755"/>
    <lineage>
        <taxon>unclassified sequences</taxon>
        <taxon>metagenomes</taxon>
        <taxon>ecological metagenomes</taxon>
    </lineage>
</organism>
<sequence length="62" mass="7017">MSAQQVQCDRIKLCHLSAARVLDVADAFRQPRFLLEQRHVRFVSLPARPGSSLLELGHGFDE</sequence>
<evidence type="ECO:0000313" key="1">
    <source>
        <dbReference type="EMBL" id="GAF77654.1"/>
    </source>
</evidence>
<feature type="non-terminal residue" evidence="1">
    <location>
        <position position="62"/>
    </location>
</feature>
<proteinExistence type="predicted"/>
<gene>
    <name evidence="1" type="ORF">S01H1_13660</name>
</gene>
<name>X0S9G0_9ZZZZ</name>
<dbReference type="EMBL" id="BARS01007057">
    <property type="protein sequence ID" value="GAF77654.1"/>
    <property type="molecule type" value="Genomic_DNA"/>
</dbReference>
<reference evidence="1" key="1">
    <citation type="journal article" date="2014" name="Front. Microbiol.">
        <title>High frequency of phylogenetically diverse reductive dehalogenase-homologous genes in deep subseafloor sedimentary metagenomes.</title>
        <authorList>
            <person name="Kawai M."/>
            <person name="Futagami T."/>
            <person name="Toyoda A."/>
            <person name="Takaki Y."/>
            <person name="Nishi S."/>
            <person name="Hori S."/>
            <person name="Arai W."/>
            <person name="Tsubouchi T."/>
            <person name="Morono Y."/>
            <person name="Uchiyama I."/>
            <person name="Ito T."/>
            <person name="Fujiyama A."/>
            <person name="Inagaki F."/>
            <person name="Takami H."/>
        </authorList>
    </citation>
    <scope>NUCLEOTIDE SEQUENCE</scope>
    <source>
        <strain evidence="1">Expedition CK06-06</strain>
    </source>
</reference>
<dbReference type="AlphaFoldDB" id="X0S9G0"/>